<name>A0ACC1XAX7_MELAZ</name>
<evidence type="ECO:0000313" key="2">
    <source>
        <dbReference type="Proteomes" id="UP001164539"/>
    </source>
</evidence>
<proteinExistence type="predicted"/>
<keyword evidence="2" id="KW-1185">Reference proteome</keyword>
<sequence>MARGLILGAQTRTTSTLLSASVAGFSISPTKCRTSISSPKYLPSTRSFCKCSHAQAVEHLIDMNKYREAFSRRMAMAGLKPHHHIALGVSGGPDSMALCVLTAGWKTGGYNGTGESGEFIDGLLAIIVDHGLRRESEEEADIVRRRVSDMGIRCEIVHCDWLEGRPKPGHLQEAARDMRYQLFQKVCFQHQIGVLLIAHHADDQAELFILRLSRNSGVLGLAGMAFASQIFSSHAYSYDKYLENHAILLVRPLLDFSKEDMYKICLGGQRDWVEDPTNRNPLFVRNRIRMSLGALPSSSFKSELQAVISTCRRTRSYVEHICSNLIHETLTIKDQGYAVIDLEILNPSKIEDMCLSKFLALVLQFISQRQRPIRGSTSKLLLDYIRTFPCKTSLTAAGCYLCPAPGSRGTKALVCCSVDCPLPSKMEFFQTHSNGEQRHCVPNLEQIIADAKSYADHIVPDASELLLGMTSGSVLTEAKRLNMLSESTCRNILLLQREEHKHFKLDTEVTSDYQSMREVECVSLSPSEPLQPGQICYFMNRFCVTWKLSQGIDGAFPEGVLCDRSLGGESWNEHCSSCVIGDKRVAEVRHMIESDWLYLAKLSEGLSLGNLQQERVLVETKTQQNMGKTILCSDYGRLSAKRALLSLKSVPVAARRSLPVLVSSDGKLLSIPSINFNLCPCLTVSSVFKPKVPLGGGYSSFL</sequence>
<evidence type="ECO:0000313" key="1">
    <source>
        <dbReference type="EMBL" id="KAJ4708445.1"/>
    </source>
</evidence>
<dbReference type="EMBL" id="CM051403">
    <property type="protein sequence ID" value="KAJ4708445.1"/>
    <property type="molecule type" value="Genomic_DNA"/>
</dbReference>
<dbReference type="Proteomes" id="UP001164539">
    <property type="component" value="Chromosome 10"/>
</dbReference>
<comment type="caution">
    <text evidence="1">The sequence shown here is derived from an EMBL/GenBank/DDBJ whole genome shotgun (WGS) entry which is preliminary data.</text>
</comment>
<protein>
    <submittedName>
        <fullName evidence="1">tRNA(Ile)-lysidine synthase</fullName>
    </submittedName>
</protein>
<accession>A0ACC1XAX7</accession>
<organism evidence="1 2">
    <name type="scientific">Melia azedarach</name>
    <name type="common">Chinaberry tree</name>
    <dbReference type="NCBI Taxonomy" id="155640"/>
    <lineage>
        <taxon>Eukaryota</taxon>
        <taxon>Viridiplantae</taxon>
        <taxon>Streptophyta</taxon>
        <taxon>Embryophyta</taxon>
        <taxon>Tracheophyta</taxon>
        <taxon>Spermatophyta</taxon>
        <taxon>Magnoliopsida</taxon>
        <taxon>eudicotyledons</taxon>
        <taxon>Gunneridae</taxon>
        <taxon>Pentapetalae</taxon>
        <taxon>rosids</taxon>
        <taxon>malvids</taxon>
        <taxon>Sapindales</taxon>
        <taxon>Meliaceae</taxon>
        <taxon>Melia</taxon>
    </lineage>
</organism>
<gene>
    <name evidence="1" type="ORF">OWV82_018389</name>
</gene>
<reference evidence="1 2" key="1">
    <citation type="journal article" date="2023" name="Science">
        <title>Complex scaffold remodeling in plant triterpene biosynthesis.</title>
        <authorList>
            <person name="De La Pena R."/>
            <person name="Hodgson H."/>
            <person name="Liu J.C."/>
            <person name="Stephenson M.J."/>
            <person name="Martin A.C."/>
            <person name="Owen C."/>
            <person name="Harkess A."/>
            <person name="Leebens-Mack J."/>
            <person name="Jimenez L.E."/>
            <person name="Osbourn A."/>
            <person name="Sattely E.S."/>
        </authorList>
    </citation>
    <scope>NUCLEOTIDE SEQUENCE [LARGE SCALE GENOMIC DNA]</scope>
    <source>
        <strain evidence="2">cv. JPN11</strain>
        <tissue evidence="1">Leaf</tissue>
    </source>
</reference>